<sequence length="599" mass="70864">MEFLVILPMLMLMVAMHTTGVVCGLIAIINNLNEHLNIEWNLIVVKSPADDQQAILRGVYKPKIIVTKLCEINAEAAAPYVRTELIYENHSHNLLAIVWVNESMEMQQKVPSDFSKVNSVANFEYMAHMTNTHLRKLHFVHILWLVHGVRLDYLKDYAEICWRLGFTRTLFYGHSSLYVYNRFPHMQVEKLDSLRQYYAREEIHNFHQHPLKFPITASPPRCYRFAGRDNQTVYAGYMYQIIMTFIRHFNFSFIEYPHDYHKDSKTSLIKALVAGDMDFAAFLTYPKRSFDTSDVLWNGHVYIAVPNASPIPKYQYFEKPFDFYIWLLYGLVILAASLDVAGMKYMKYRVWDLCQSFMYIWSMALYQYQLPPPIQSWRFNLLSICLFVYNFIMMNFYLCILSSMLVSTVYEHQINTIEDLAFTQLRFNITKTDMEYYRESPGISPIILRLFLLDDGIALDNLKRNLSTNIIHGAFEDKLRFFMFQQRYLKVPRLHRIDAIIYSAPTYFAARHNLPYIELFNRYLGNLWASGILWKTFVGMEWLGILSGEIRYFRDEEIYEPLLTLEYFYSPMAVYFGGMVLSILVFALEILHFRYQQKM</sequence>
<keyword evidence="2" id="KW-1003">Cell membrane</keyword>
<evidence type="ECO:0008006" key="12">
    <source>
        <dbReference type="Google" id="ProtNLM"/>
    </source>
</evidence>
<dbReference type="GO" id="GO:0005886">
    <property type="term" value="C:plasma membrane"/>
    <property type="evidence" value="ECO:0007669"/>
    <property type="project" value="UniProtKB-SubCell"/>
</dbReference>
<organism evidence="10 11">
    <name type="scientific">Stomoxys calcitrans</name>
    <name type="common">Stable fly</name>
    <name type="synonym">Conops calcitrans</name>
    <dbReference type="NCBI Taxonomy" id="35570"/>
    <lineage>
        <taxon>Eukaryota</taxon>
        <taxon>Metazoa</taxon>
        <taxon>Ecdysozoa</taxon>
        <taxon>Arthropoda</taxon>
        <taxon>Hexapoda</taxon>
        <taxon>Insecta</taxon>
        <taxon>Pterygota</taxon>
        <taxon>Neoptera</taxon>
        <taxon>Endopterygota</taxon>
        <taxon>Diptera</taxon>
        <taxon>Brachycera</taxon>
        <taxon>Muscomorpha</taxon>
        <taxon>Muscoidea</taxon>
        <taxon>Muscidae</taxon>
        <taxon>Stomoxys</taxon>
    </lineage>
</organism>
<dbReference type="VEuPathDB" id="VectorBase:SCAU012725"/>
<dbReference type="EnsemblMetazoa" id="SCAU012725-RA">
    <property type="protein sequence ID" value="SCAU012725-PA"/>
    <property type="gene ID" value="SCAU012725"/>
</dbReference>
<dbReference type="InterPro" id="IPR052192">
    <property type="entry name" value="Insect_Ionotropic_Sensory_Rcpt"/>
</dbReference>
<evidence type="ECO:0000256" key="8">
    <source>
        <dbReference type="SAM" id="Phobius"/>
    </source>
</evidence>
<feature type="transmembrane region" description="Helical" evidence="8">
    <location>
        <begin position="573"/>
        <end position="593"/>
    </location>
</feature>
<feature type="transmembrane region" description="Helical" evidence="8">
    <location>
        <begin position="323"/>
        <end position="343"/>
    </location>
</feature>
<reference evidence="10" key="1">
    <citation type="submission" date="2020-05" db="UniProtKB">
        <authorList>
            <consortium name="EnsemblMetazoa"/>
        </authorList>
    </citation>
    <scope>IDENTIFICATION</scope>
    <source>
        <strain evidence="10">USDA</strain>
    </source>
</reference>
<evidence type="ECO:0000256" key="2">
    <source>
        <dbReference type="ARBA" id="ARBA00022475"/>
    </source>
</evidence>
<dbReference type="AlphaFoldDB" id="A0A1I8Q0I6"/>
<feature type="transmembrane region" description="Helical" evidence="8">
    <location>
        <begin position="381"/>
        <end position="406"/>
    </location>
</feature>
<keyword evidence="11" id="KW-1185">Reference proteome</keyword>
<feature type="signal peptide" evidence="9">
    <location>
        <begin position="1"/>
        <end position="23"/>
    </location>
</feature>
<dbReference type="PANTHER" id="PTHR42643:SF39">
    <property type="entry name" value="IONOTROPIC RECEPTOR 56A-RELATED"/>
    <property type="match status" value="1"/>
</dbReference>
<dbReference type="SUPFAM" id="SSF53850">
    <property type="entry name" value="Periplasmic binding protein-like II"/>
    <property type="match status" value="1"/>
</dbReference>
<evidence type="ECO:0000256" key="1">
    <source>
        <dbReference type="ARBA" id="ARBA00004651"/>
    </source>
</evidence>
<evidence type="ECO:0000256" key="7">
    <source>
        <dbReference type="ARBA" id="ARBA00023180"/>
    </source>
</evidence>
<feature type="transmembrane region" description="Helical" evidence="8">
    <location>
        <begin position="532"/>
        <end position="553"/>
    </location>
</feature>
<evidence type="ECO:0000313" key="10">
    <source>
        <dbReference type="EnsemblMetazoa" id="SCAU012725-PA"/>
    </source>
</evidence>
<keyword evidence="5 8" id="KW-0472">Membrane</keyword>
<evidence type="ECO:0000256" key="6">
    <source>
        <dbReference type="ARBA" id="ARBA00023170"/>
    </source>
</evidence>
<comment type="subcellular location">
    <subcellularLocation>
        <location evidence="1">Cell membrane</location>
        <topology evidence="1">Multi-pass membrane protein</topology>
    </subcellularLocation>
</comment>
<evidence type="ECO:0000256" key="3">
    <source>
        <dbReference type="ARBA" id="ARBA00022692"/>
    </source>
</evidence>
<name>A0A1I8Q0I6_STOCA</name>
<accession>A0A1I8Q0I6</accession>
<keyword evidence="4 8" id="KW-1133">Transmembrane helix</keyword>
<proteinExistence type="predicted"/>
<dbReference type="PANTHER" id="PTHR42643">
    <property type="entry name" value="IONOTROPIC RECEPTOR 20A-RELATED"/>
    <property type="match status" value="1"/>
</dbReference>
<keyword evidence="3 8" id="KW-0812">Transmembrane</keyword>
<evidence type="ECO:0000256" key="9">
    <source>
        <dbReference type="SAM" id="SignalP"/>
    </source>
</evidence>
<evidence type="ECO:0000313" key="11">
    <source>
        <dbReference type="Proteomes" id="UP000095300"/>
    </source>
</evidence>
<keyword evidence="9" id="KW-0732">Signal</keyword>
<evidence type="ECO:0000256" key="5">
    <source>
        <dbReference type="ARBA" id="ARBA00023136"/>
    </source>
</evidence>
<evidence type="ECO:0000256" key="4">
    <source>
        <dbReference type="ARBA" id="ARBA00022989"/>
    </source>
</evidence>
<keyword evidence="6" id="KW-0675">Receptor</keyword>
<dbReference type="Gene3D" id="1.10.287.70">
    <property type="match status" value="1"/>
</dbReference>
<keyword evidence="7" id="KW-0325">Glycoprotein</keyword>
<protein>
    <recommendedName>
        <fullName evidence="12">Ionotropic glutamate receptor C-terminal domain-containing protein</fullName>
    </recommendedName>
</protein>
<dbReference type="Proteomes" id="UP000095300">
    <property type="component" value="Unassembled WGS sequence"/>
</dbReference>
<feature type="chain" id="PRO_5015852260" description="Ionotropic glutamate receptor C-terminal domain-containing protein" evidence="9">
    <location>
        <begin position="24"/>
        <end position="599"/>
    </location>
</feature>